<dbReference type="AlphaFoldDB" id="A0A4B0GEF9"/>
<sequence length="67" mass="7655">MFNSPLNDKRYHLEDYSMIGLWVASKGAFGEKTTVFIFSSENKKQAIYLEMACSFTSYFSTITGFCT</sequence>
<evidence type="ECO:0000313" key="2">
    <source>
        <dbReference type="Proteomes" id="UP000401273"/>
    </source>
</evidence>
<accession>A0A4B0GEF9</accession>
<gene>
    <name evidence="1" type="ORF">E1W43_00090</name>
</gene>
<dbReference type="EMBL" id="AAARLF010000001">
    <property type="protein sequence ID" value="EAE2896351.1"/>
    <property type="molecule type" value="Genomic_DNA"/>
</dbReference>
<proteinExistence type="predicted"/>
<reference evidence="1 2" key="1">
    <citation type="submission" date="2019-03" db="EMBL/GenBank/DDBJ databases">
        <authorList>
            <person name="Ashton P.M."/>
            <person name="Dallman T."/>
            <person name="Nair S."/>
            <person name="De Pinna E."/>
            <person name="Peters T."/>
            <person name="Grant K."/>
        </authorList>
    </citation>
    <scope>NUCLEOTIDE SEQUENCE [LARGE SCALE GENOMIC DNA]</scope>
    <source>
        <strain evidence="1">RL15000271</strain>
    </source>
</reference>
<dbReference type="Proteomes" id="UP000401273">
    <property type="component" value="Unassembled WGS sequence"/>
</dbReference>
<organism evidence="1 2">
    <name type="scientific">Listeria monocytogenes</name>
    <dbReference type="NCBI Taxonomy" id="1639"/>
    <lineage>
        <taxon>Bacteria</taxon>
        <taxon>Bacillati</taxon>
        <taxon>Bacillota</taxon>
        <taxon>Bacilli</taxon>
        <taxon>Bacillales</taxon>
        <taxon>Listeriaceae</taxon>
        <taxon>Listeria</taxon>
    </lineage>
</organism>
<name>A0A4B0GEF9_LISMN</name>
<protein>
    <submittedName>
        <fullName evidence="1">Uncharacterized protein</fullName>
    </submittedName>
</protein>
<evidence type="ECO:0000313" key="1">
    <source>
        <dbReference type="EMBL" id="EAE2896351.1"/>
    </source>
</evidence>
<comment type="caution">
    <text evidence="1">The sequence shown here is derived from an EMBL/GenBank/DDBJ whole genome shotgun (WGS) entry which is preliminary data.</text>
</comment>